<dbReference type="InterPro" id="IPR018108">
    <property type="entry name" value="MCP_transmembrane"/>
</dbReference>
<evidence type="ECO:0000256" key="3">
    <source>
        <dbReference type="ARBA" id="ARBA00022448"/>
    </source>
</evidence>
<evidence type="ECO:0000256" key="6">
    <source>
        <dbReference type="ARBA" id="ARBA00022989"/>
    </source>
</evidence>
<dbReference type="GO" id="GO:0015227">
    <property type="term" value="F:O-acyl-L-carnitine transmembrane transporter activity"/>
    <property type="evidence" value="ECO:0007669"/>
    <property type="project" value="TreeGrafter"/>
</dbReference>
<evidence type="ECO:0000256" key="1">
    <source>
        <dbReference type="ARBA" id="ARBA00004225"/>
    </source>
</evidence>
<gene>
    <name evidence="12" type="ORF">ADEAN_000743600</name>
</gene>
<keyword evidence="5" id="KW-0677">Repeat</keyword>
<keyword evidence="3 10" id="KW-0813">Transport</keyword>
<feature type="repeat" description="Solcar" evidence="9">
    <location>
        <begin position="3"/>
        <end position="87"/>
    </location>
</feature>
<proteinExistence type="inferred from homology"/>
<evidence type="ECO:0000256" key="7">
    <source>
        <dbReference type="ARBA" id="ARBA00023128"/>
    </source>
</evidence>
<feature type="repeat" description="Solcar" evidence="9">
    <location>
        <begin position="120"/>
        <end position="206"/>
    </location>
</feature>
<sequence>MQSEMMTQFLCGWVGGAAGCMASYPLDTVKTLMQHDTRRYPTAAVTLREVYRGGGVAAFYRGCVIPVSMVGVLYALNFFSYNLFLVLIMGPPRGVQERQTAVEETVVALVPEPPRKSALTPIPVVAVCGGLSGVVNSFVQGPGELLKIRQQVASSAGEDHRLLSVARQILVHEGPRGLTRGLLACIVRDLPGTVAWFSTYELVKRGISLTPETPRAAESLLAGGAAGLAPAVLVYPADVVKTLVQSDTRTGAHKQTMRLAARSLYQRGGLAAFYKGVGAQLGRSIVANAITFLGRDMTFQLISAYREKA</sequence>
<evidence type="ECO:0000313" key="12">
    <source>
        <dbReference type="EMBL" id="CAD2219922.1"/>
    </source>
</evidence>
<evidence type="ECO:0000256" key="4">
    <source>
        <dbReference type="ARBA" id="ARBA00022692"/>
    </source>
</evidence>
<dbReference type="PANTHER" id="PTHR45624:SF4">
    <property type="entry name" value="CONGESTED-LIKE TRACHEA PROTEIN-RELATED"/>
    <property type="match status" value="1"/>
</dbReference>
<dbReference type="Pfam" id="PF00153">
    <property type="entry name" value="Mito_carr"/>
    <property type="match status" value="3"/>
</dbReference>
<organism evidence="12 13">
    <name type="scientific">Angomonas deanei</name>
    <dbReference type="NCBI Taxonomy" id="59799"/>
    <lineage>
        <taxon>Eukaryota</taxon>
        <taxon>Discoba</taxon>
        <taxon>Euglenozoa</taxon>
        <taxon>Kinetoplastea</taxon>
        <taxon>Metakinetoplastina</taxon>
        <taxon>Trypanosomatida</taxon>
        <taxon>Trypanosomatidae</taxon>
        <taxon>Strigomonadinae</taxon>
        <taxon>Angomonas</taxon>
    </lineage>
</organism>
<evidence type="ECO:0000256" key="8">
    <source>
        <dbReference type="ARBA" id="ARBA00023136"/>
    </source>
</evidence>
<evidence type="ECO:0000256" key="11">
    <source>
        <dbReference type="SAM" id="Phobius"/>
    </source>
</evidence>
<dbReference type="EMBL" id="LR877159">
    <property type="protein sequence ID" value="CAD2219922.1"/>
    <property type="molecule type" value="Genomic_DNA"/>
</dbReference>
<dbReference type="GO" id="GO:0006839">
    <property type="term" value="P:mitochondrial transport"/>
    <property type="evidence" value="ECO:0007669"/>
    <property type="project" value="TreeGrafter"/>
</dbReference>
<dbReference type="Proteomes" id="UP000515908">
    <property type="component" value="Chromosome 15"/>
</dbReference>
<feature type="transmembrane region" description="Helical" evidence="11">
    <location>
        <begin position="64"/>
        <end position="88"/>
    </location>
</feature>
<evidence type="ECO:0000256" key="2">
    <source>
        <dbReference type="ARBA" id="ARBA00006375"/>
    </source>
</evidence>
<dbReference type="InterPro" id="IPR050567">
    <property type="entry name" value="Mitochondrial_Carrier"/>
</dbReference>
<protein>
    <submittedName>
        <fullName evidence="12">Mitochondrial carrier protein, putative</fullName>
    </submittedName>
</protein>
<evidence type="ECO:0000256" key="10">
    <source>
        <dbReference type="RuleBase" id="RU000488"/>
    </source>
</evidence>
<dbReference type="SUPFAM" id="SSF103506">
    <property type="entry name" value="Mitochondrial carrier"/>
    <property type="match status" value="1"/>
</dbReference>
<dbReference type="VEuPathDB" id="TriTrypDB:ADEAN_000743600"/>
<accession>A0A7G2CP15</accession>
<dbReference type="OrthoDB" id="14252at2759"/>
<dbReference type="InterPro" id="IPR023395">
    <property type="entry name" value="MCP_dom_sf"/>
</dbReference>
<dbReference type="GO" id="GO:1902603">
    <property type="term" value="P:carnitine transmembrane transport"/>
    <property type="evidence" value="ECO:0007669"/>
    <property type="project" value="TreeGrafter"/>
</dbReference>
<feature type="repeat" description="Solcar" evidence="9">
    <location>
        <begin position="214"/>
        <end position="301"/>
    </location>
</feature>
<keyword evidence="4 9" id="KW-0812">Transmembrane</keyword>
<keyword evidence="8 9" id="KW-0472">Membrane</keyword>
<comment type="subcellular location">
    <subcellularLocation>
        <location evidence="1">Mitochondrion membrane</location>
        <topology evidence="1">Multi-pass membrane protein</topology>
    </subcellularLocation>
</comment>
<dbReference type="PROSITE" id="PS50920">
    <property type="entry name" value="SOLCAR"/>
    <property type="match status" value="3"/>
</dbReference>
<keyword evidence="6 11" id="KW-1133">Transmembrane helix</keyword>
<dbReference type="AlphaFoldDB" id="A0A7G2CP15"/>
<dbReference type="GO" id="GO:0031966">
    <property type="term" value="C:mitochondrial membrane"/>
    <property type="evidence" value="ECO:0007669"/>
    <property type="project" value="UniProtKB-SubCell"/>
</dbReference>
<evidence type="ECO:0000256" key="5">
    <source>
        <dbReference type="ARBA" id="ARBA00022737"/>
    </source>
</evidence>
<name>A0A7G2CP15_9TRYP</name>
<comment type="similarity">
    <text evidence="2 10">Belongs to the mitochondrial carrier (TC 2.A.29) family.</text>
</comment>
<dbReference type="Gene3D" id="1.50.40.10">
    <property type="entry name" value="Mitochondrial carrier domain"/>
    <property type="match status" value="2"/>
</dbReference>
<keyword evidence="7" id="KW-0496">Mitochondrion</keyword>
<dbReference type="PANTHER" id="PTHR45624">
    <property type="entry name" value="MITOCHONDRIAL BASIC AMINO ACIDS TRANSPORTER-RELATED"/>
    <property type="match status" value="1"/>
</dbReference>
<evidence type="ECO:0000313" key="13">
    <source>
        <dbReference type="Proteomes" id="UP000515908"/>
    </source>
</evidence>
<evidence type="ECO:0000256" key="9">
    <source>
        <dbReference type="PROSITE-ProRule" id="PRU00282"/>
    </source>
</evidence>
<keyword evidence="13" id="KW-1185">Reference proteome</keyword>
<reference evidence="12 13" key="1">
    <citation type="submission" date="2020-08" db="EMBL/GenBank/DDBJ databases">
        <authorList>
            <person name="Newling K."/>
            <person name="Davey J."/>
            <person name="Forrester S."/>
        </authorList>
    </citation>
    <scope>NUCLEOTIDE SEQUENCE [LARGE SCALE GENOMIC DNA]</scope>
    <source>
        <strain evidence="13">Crithidia deanei Carvalho (ATCC PRA-265)</strain>
    </source>
</reference>